<dbReference type="OMA" id="AMPSIMG"/>
<name>A0AA38FYD0_TAXCH</name>
<sequence length="159" mass="17251">MANNDFVGEDEKKDIYAEEKTQKKAASKQSSGKGFGPPKAVASTSKRKTGSNDGKEPKERKSSTPIIRRNPLQKPFAVPQGDPKIEENEGAFLLSWGALGILILVEGIVLAASGFLPEEWDNFLVKYLYPAFTPTVAVFFAGTASYGLYKYLGGGQQKS</sequence>
<proteinExistence type="predicted"/>
<dbReference type="InterPro" id="IPR038789">
    <property type="entry name" value="LPA2-like"/>
</dbReference>
<keyword evidence="2" id="KW-0812">Transmembrane</keyword>
<dbReference type="EMBL" id="JAHRHJ020000006">
    <property type="protein sequence ID" value="KAH9311249.1"/>
    <property type="molecule type" value="Genomic_DNA"/>
</dbReference>
<evidence type="ECO:0000256" key="1">
    <source>
        <dbReference type="SAM" id="MobiDB-lite"/>
    </source>
</evidence>
<gene>
    <name evidence="3" type="ORF">KI387_026284</name>
</gene>
<dbReference type="PANTHER" id="PTHR37385:SF2">
    <property type="entry name" value="PROTEIN LPA2"/>
    <property type="match status" value="1"/>
</dbReference>
<feature type="transmembrane region" description="Helical" evidence="2">
    <location>
        <begin position="127"/>
        <end position="149"/>
    </location>
</feature>
<keyword evidence="2" id="KW-1133">Transmembrane helix</keyword>
<evidence type="ECO:0000313" key="4">
    <source>
        <dbReference type="Proteomes" id="UP000824469"/>
    </source>
</evidence>
<feature type="compositionally biased region" description="Basic and acidic residues" evidence="1">
    <location>
        <begin position="9"/>
        <end position="22"/>
    </location>
</feature>
<reference evidence="3 4" key="1">
    <citation type="journal article" date="2021" name="Nat. Plants">
        <title>The Taxus genome provides insights into paclitaxel biosynthesis.</title>
        <authorList>
            <person name="Xiong X."/>
            <person name="Gou J."/>
            <person name="Liao Q."/>
            <person name="Li Y."/>
            <person name="Zhou Q."/>
            <person name="Bi G."/>
            <person name="Li C."/>
            <person name="Du R."/>
            <person name="Wang X."/>
            <person name="Sun T."/>
            <person name="Guo L."/>
            <person name="Liang H."/>
            <person name="Lu P."/>
            <person name="Wu Y."/>
            <person name="Zhang Z."/>
            <person name="Ro D.K."/>
            <person name="Shang Y."/>
            <person name="Huang S."/>
            <person name="Yan J."/>
        </authorList>
    </citation>
    <scope>NUCLEOTIDE SEQUENCE [LARGE SCALE GENOMIC DNA]</scope>
    <source>
        <strain evidence="3">Ta-2019</strain>
    </source>
</reference>
<feature type="transmembrane region" description="Helical" evidence="2">
    <location>
        <begin position="93"/>
        <end position="115"/>
    </location>
</feature>
<dbReference type="PANTHER" id="PTHR37385">
    <property type="entry name" value="PROTEIN LOW PSII ACCUMULATION 2, CHLOROPLASTIC"/>
    <property type="match status" value="1"/>
</dbReference>
<feature type="region of interest" description="Disordered" evidence="1">
    <location>
        <begin position="1"/>
        <end position="83"/>
    </location>
</feature>
<protein>
    <submittedName>
        <fullName evidence="3">Uncharacterized protein</fullName>
    </submittedName>
</protein>
<dbReference type="Proteomes" id="UP000824469">
    <property type="component" value="Unassembled WGS sequence"/>
</dbReference>
<dbReference type="AlphaFoldDB" id="A0AA38FYD0"/>
<keyword evidence="4" id="KW-1185">Reference proteome</keyword>
<evidence type="ECO:0000313" key="3">
    <source>
        <dbReference type="EMBL" id="KAH9311249.1"/>
    </source>
</evidence>
<organism evidence="3 4">
    <name type="scientific">Taxus chinensis</name>
    <name type="common">Chinese yew</name>
    <name type="synonym">Taxus wallichiana var. chinensis</name>
    <dbReference type="NCBI Taxonomy" id="29808"/>
    <lineage>
        <taxon>Eukaryota</taxon>
        <taxon>Viridiplantae</taxon>
        <taxon>Streptophyta</taxon>
        <taxon>Embryophyta</taxon>
        <taxon>Tracheophyta</taxon>
        <taxon>Spermatophyta</taxon>
        <taxon>Pinopsida</taxon>
        <taxon>Pinidae</taxon>
        <taxon>Conifers II</taxon>
        <taxon>Cupressales</taxon>
        <taxon>Taxaceae</taxon>
        <taxon>Taxus</taxon>
    </lineage>
</organism>
<feature type="compositionally biased region" description="Basic and acidic residues" evidence="1">
    <location>
        <begin position="53"/>
        <end position="62"/>
    </location>
</feature>
<keyword evidence="2" id="KW-0472">Membrane</keyword>
<dbReference type="GO" id="GO:0009507">
    <property type="term" value="C:chloroplast"/>
    <property type="evidence" value="ECO:0007669"/>
    <property type="project" value="TreeGrafter"/>
</dbReference>
<evidence type="ECO:0000256" key="2">
    <source>
        <dbReference type="SAM" id="Phobius"/>
    </source>
</evidence>
<comment type="caution">
    <text evidence="3">The sequence shown here is derived from an EMBL/GenBank/DDBJ whole genome shotgun (WGS) entry which is preliminary data.</text>
</comment>
<accession>A0AA38FYD0</accession>